<dbReference type="GO" id="GO:0006355">
    <property type="term" value="P:regulation of DNA-templated transcription"/>
    <property type="evidence" value="ECO:0007669"/>
    <property type="project" value="InterPro"/>
</dbReference>
<dbReference type="InterPro" id="IPR035965">
    <property type="entry name" value="PAS-like_dom_sf"/>
</dbReference>
<dbReference type="Gene3D" id="3.30.450.20">
    <property type="entry name" value="PAS domain"/>
    <property type="match status" value="3"/>
</dbReference>
<dbReference type="PANTHER" id="PTHR43304">
    <property type="entry name" value="PHYTOCHROME-LIKE PROTEIN CPH1"/>
    <property type="match status" value="1"/>
</dbReference>
<dbReference type="GO" id="GO:0000155">
    <property type="term" value="F:phosphorelay sensor kinase activity"/>
    <property type="evidence" value="ECO:0007669"/>
    <property type="project" value="InterPro"/>
</dbReference>
<accession>A0A5K7XLG9</accession>
<feature type="domain" description="PAS" evidence="7">
    <location>
        <begin position="298"/>
        <end position="368"/>
    </location>
</feature>
<dbReference type="Gene3D" id="1.10.287.130">
    <property type="match status" value="1"/>
</dbReference>
<dbReference type="Pfam" id="PF13426">
    <property type="entry name" value="PAS_9"/>
    <property type="match status" value="1"/>
</dbReference>
<dbReference type="InterPro" id="IPR001610">
    <property type="entry name" value="PAC"/>
</dbReference>
<dbReference type="Pfam" id="PF00512">
    <property type="entry name" value="HisKA"/>
    <property type="match status" value="1"/>
</dbReference>
<dbReference type="NCBIfam" id="TIGR00229">
    <property type="entry name" value="sensory_box"/>
    <property type="match status" value="3"/>
</dbReference>
<dbReference type="SMART" id="SM00086">
    <property type="entry name" value="PAC"/>
    <property type="match status" value="2"/>
</dbReference>
<dbReference type="InterPro" id="IPR013767">
    <property type="entry name" value="PAS_fold"/>
</dbReference>
<evidence type="ECO:0000256" key="2">
    <source>
        <dbReference type="ARBA" id="ARBA00012438"/>
    </source>
</evidence>
<dbReference type="InterPro" id="IPR005467">
    <property type="entry name" value="His_kinase_dom"/>
</dbReference>
<dbReference type="EC" id="2.7.13.3" evidence="2"/>
<evidence type="ECO:0000313" key="9">
    <source>
        <dbReference type="EMBL" id="BBO33769.1"/>
    </source>
</evidence>
<reference evidence="10" key="1">
    <citation type="submission" date="2019-10" db="EMBL/GenBank/DDBJ databases">
        <title>Lacipirellula parvula gen. nov., sp. nov., representing a lineage of planctomycetes widespread in freshwater anoxic habitats, and description of the family Lacipirellulaceae.</title>
        <authorList>
            <person name="Dedysh S.N."/>
            <person name="Kulichevskaya I.S."/>
            <person name="Beletsky A.V."/>
            <person name="Rakitin A.L."/>
            <person name="Mardanov A.V."/>
            <person name="Ivanova A.A."/>
            <person name="Saltykova V.X."/>
            <person name="Rijpstra W.I.C."/>
            <person name="Sinninghe Damste J.S."/>
            <person name="Ravin N.V."/>
        </authorList>
    </citation>
    <scope>NUCLEOTIDE SEQUENCE [LARGE SCALE GENOMIC DNA]</scope>
    <source>
        <strain evidence="10">PX69</strain>
    </source>
</reference>
<proteinExistence type="predicted"/>
<keyword evidence="10" id="KW-1185">Reference proteome</keyword>
<dbReference type="EMBL" id="AP021861">
    <property type="protein sequence ID" value="BBO33769.1"/>
    <property type="molecule type" value="Genomic_DNA"/>
</dbReference>
<dbReference type="Pfam" id="PF02518">
    <property type="entry name" value="HATPase_c"/>
    <property type="match status" value="1"/>
</dbReference>
<dbReference type="InterPro" id="IPR003661">
    <property type="entry name" value="HisK_dim/P_dom"/>
</dbReference>
<evidence type="ECO:0000256" key="1">
    <source>
        <dbReference type="ARBA" id="ARBA00000085"/>
    </source>
</evidence>
<dbReference type="SMART" id="SM00091">
    <property type="entry name" value="PAS"/>
    <property type="match status" value="3"/>
</dbReference>
<feature type="domain" description="PAC" evidence="8">
    <location>
        <begin position="371"/>
        <end position="423"/>
    </location>
</feature>
<organism evidence="9 10">
    <name type="scientific">Lacipirellula parvula</name>
    <dbReference type="NCBI Taxonomy" id="2650471"/>
    <lineage>
        <taxon>Bacteria</taxon>
        <taxon>Pseudomonadati</taxon>
        <taxon>Planctomycetota</taxon>
        <taxon>Planctomycetia</taxon>
        <taxon>Pirellulales</taxon>
        <taxon>Lacipirellulaceae</taxon>
        <taxon>Lacipirellula</taxon>
    </lineage>
</organism>
<feature type="domain" description="Histidine kinase" evidence="6">
    <location>
        <begin position="443"/>
        <end position="660"/>
    </location>
</feature>
<keyword evidence="4" id="KW-0808">Transferase</keyword>
<dbReference type="PROSITE" id="PS50112">
    <property type="entry name" value="PAS"/>
    <property type="match status" value="3"/>
</dbReference>
<evidence type="ECO:0000259" key="8">
    <source>
        <dbReference type="PROSITE" id="PS50113"/>
    </source>
</evidence>
<dbReference type="PRINTS" id="PR00344">
    <property type="entry name" value="BCTRLSENSOR"/>
</dbReference>
<evidence type="ECO:0000256" key="3">
    <source>
        <dbReference type="ARBA" id="ARBA00022553"/>
    </source>
</evidence>
<evidence type="ECO:0000259" key="6">
    <source>
        <dbReference type="PROSITE" id="PS50109"/>
    </source>
</evidence>
<dbReference type="Pfam" id="PF08448">
    <property type="entry name" value="PAS_4"/>
    <property type="match status" value="1"/>
</dbReference>
<dbReference type="InterPro" id="IPR000700">
    <property type="entry name" value="PAS-assoc_C"/>
</dbReference>
<dbReference type="PROSITE" id="PS50113">
    <property type="entry name" value="PAC"/>
    <property type="match status" value="2"/>
</dbReference>
<comment type="catalytic activity">
    <reaction evidence="1">
        <text>ATP + protein L-histidine = ADP + protein N-phospho-L-histidine.</text>
        <dbReference type="EC" id="2.7.13.3"/>
    </reaction>
</comment>
<feature type="domain" description="PAS" evidence="7">
    <location>
        <begin position="142"/>
        <end position="188"/>
    </location>
</feature>
<dbReference type="InterPro" id="IPR003594">
    <property type="entry name" value="HATPase_dom"/>
</dbReference>
<dbReference type="CDD" id="cd00082">
    <property type="entry name" value="HisKA"/>
    <property type="match status" value="1"/>
</dbReference>
<dbReference type="SMART" id="SM00387">
    <property type="entry name" value="HATPase_c"/>
    <property type="match status" value="1"/>
</dbReference>
<dbReference type="InterPro" id="IPR036890">
    <property type="entry name" value="HATPase_C_sf"/>
</dbReference>
<dbReference type="SUPFAM" id="SSF55874">
    <property type="entry name" value="ATPase domain of HSP90 chaperone/DNA topoisomerase II/histidine kinase"/>
    <property type="match status" value="1"/>
</dbReference>
<protein>
    <recommendedName>
        <fullName evidence="2">histidine kinase</fullName>
        <ecNumber evidence="2">2.7.13.3</ecNumber>
    </recommendedName>
</protein>
<dbReference type="PANTHER" id="PTHR43304:SF1">
    <property type="entry name" value="PAC DOMAIN-CONTAINING PROTEIN"/>
    <property type="match status" value="1"/>
</dbReference>
<dbReference type="SUPFAM" id="SSF47384">
    <property type="entry name" value="Homodimeric domain of signal transducing histidine kinase"/>
    <property type="match status" value="1"/>
</dbReference>
<evidence type="ECO:0000256" key="5">
    <source>
        <dbReference type="ARBA" id="ARBA00022777"/>
    </source>
</evidence>
<name>A0A5K7XLG9_9BACT</name>
<dbReference type="CDD" id="cd00130">
    <property type="entry name" value="PAS"/>
    <property type="match status" value="3"/>
</dbReference>
<dbReference type="InterPro" id="IPR000014">
    <property type="entry name" value="PAS"/>
</dbReference>
<dbReference type="Pfam" id="PF00989">
    <property type="entry name" value="PAS"/>
    <property type="match status" value="1"/>
</dbReference>
<dbReference type="AlphaFoldDB" id="A0A5K7XLG9"/>
<dbReference type="InterPro" id="IPR013656">
    <property type="entry name" value="PAS_4"/>
</dbReference>
<dbReference type="Gene3D" id="3.30.565.10">
    <property type="entry name" value="Histidine kinase-like ATPase, C-terminal domain"/>
    <property type="match status" value="1"/>
</dbReference>
<dbReference type="KEGG" id="lpav:PLANPX_3381"/>
<evidence type="ECO:0000259" key="7">
    <source>
        <dbReference type="PROSITE" id="PS50112"/>
    </source>
</evidence>
<dbReference type="InterPro" id="IPR052162">
    <property type="entry name" value="Sensor_kinase/Photoreceptor"/>
</dbReference>
<keyword evidence="5 9" id="KW-0418">Kinase</keyword>
<feature type="domain" description="PAC" evidence="8">
    <location>
        <begin position="220"/>
        <end position="272"/>
    </location>
</feature>
<dbReference type="InterPro" id="IPR004358">
    <property type="entry name" value="Sig_transdc_His_kin-like_C"/>
</dbReference>
<sequence length="663" mass="74203">MAPSRSTTDAAADPASLIDGWCDVLQRERIFFRVDAKNRLLAVSPSVQEQMGYDPDELVGRDYHDYFDVDHPLLAKFLDASGRFIQYDPPGLRRSIGRKNSGELIYLILREQPAPSEEGPAIDYMAEDLTVRVQAVLTMQDSERRYNRLVEGLRNDYIIYSRDAEGRITYVSPSTKNVLGYEPEQMIGVYARDTFADPAAGHAMVDQFIQDIEAGRRAVHTERIEVRHHNGAVRVMEIDEWPVFGVDGRIKSIEGISKDVTEADAIDRRIRKSNEDLERHVAFRTGELTSINEELRANEARYRDVIETLNDFIVRWKPSGVRTFVNEAFCRFHSVTAAELVGTSFVPQIHPDTQSIFHAALDSITPQNPSVNYEIRVARRDGSWPWVQWNTRAKFSPDGEIAEYQSVGRDVTALKAAADLLRQKEAHLAHLSRLATMGEMVAGIAHEINQPLHAAKTFAEAARRNLQTGGPGKVEKAIECAEEISQAITRTVGIIRRLREFTKAQPFELEAFQINCIVKEATELAGYVIRRTGAVVRLELTDDSPTILGDRIQLEQLVVNLLINACEAMEQTPQNERIIHVRTKTEGKELAISVSDAGSGVDDEGMTRLFEAFFTTKQEGMGMGLVLCKSIAEAHGGDLWAERNADGPGMTFILTLPISGERP</sequence>
<dbReference type="RefSeq" id="WP_152099480.1">
    <property type="nucleotide sequence ID" value="NZ_AP021861.1"/>
</dbReference>
<dbReference type="SMART" id="SM00388">
    <property type="entry name" value="HisKA"/>
    <property type="match status" value="1"/>
</dbReference>
<gene>
    <name evidence="9" type="ORF">PLANPX_3381</name>
</gene>
<dbReference type="PROSITE" id="PS50109">
    <property type="entry name" value="HIS_KIN"/>
    <property type="match status" value="1"/>
</dbReference>
<feature type="domain" description="PAS" evidence="7">
    <location>
        <begin position="31"/>
        <end position="72"/>
    </location>
</feature>
<keyword evidence="3" id="KW-0597">Phosphoprotein</keyword>
<dbReference type="InterPro" id="IPR036097">
    <property type="entry name" value="HisK_dim/P_sf"/>
</dbReference>
<dbReference type="SUPFAM" id="SSF55785">
    <property type="entry name" value="PYP-like sensor domain (PAS domain)"/>
    <property type="match status" value="3"/>
</dbReference>
<dbReference type="Proteomes" id="UP000326837">
    <property type="component" value="Chromosome"/>
</dbReference>
<evidence type="ECO:0000256" key="4">
    <source>
        <dbReference type="ARBA" id="ARBA00022679"/>
    </source>
</evidence>
<evidence type="ECO:0000313" key="10">
    <source>
        <dbReference type="Proteomes" id="UP000326837"/>
    </source>
</evidence>